<evidence type="ECO:0000313" key="3">
    <source>
        <dbReference type="Proteomes" id="UP001529510"/>
    </source>
</evidence>
<proteinExistence type="predicted"/>
<protein>
    <submittedName>
        <fullName evidence="2">Uncharacterized protein</fullName>
    </submittedName>
</protein>
<gene>
    <name evidence="2" type="ORF">M9458_049941</name>
</gene>
<accession>A0ABD0N0E9</accession>
<keyword evidence="3" id="KW-1185">Reference proteome</keyword>
<dbReference type="EMBL" id="JAMKFB020000025">
    <property type="protein sequence ID" value="KAL0155678.1"/>
    <property type="molecule type" value="Genomic_DNA"/>
</dbReference>
<reference evidence="2 3" key="1">
    <citation type="submission" date="2024-05" db="EMBL/GenBank/DDBJ databases">
        <title>Genome sequencing and assembly of Indian major carp, Cirrhinus mrigala (Hamilton, 1822).</title>
        <authorList>
            <person name="Mohindra V."/>
            <person name="Chowdhury L.M."/>
            <person name="Lal K."/>
            <person name="Jena J.K."/>
        </authorList>
    </citation>
    <scope>NUCLEOTIDE SEQUENCE [LARGE SCALE GENOMIC DNA]</scope>
    <source>
        <strain evidence="2">CM1030</strain>
        <tissue evidence="2">Blood</tissue>
    </source>
</reference>
<name>A0ABD0N0E9_CIRMR</name>
<comment type="caution">
    <text evidence="2">The sequence shown here is derived from an EMBL/GenBank/DDBJ whole genome shotgun (WGS) entry which is preliminary data.</text>
</comment>
<feature type="non-terminal residue" evidence="2">
    <location>
        <position position="1"/>
    </location>
</feature>
<dbReference type="Proteomes" id="UP001529510">
    <property type="component" value="Unassembled WGS sequence"/>
</dbReference>
<evidence type="ECO:0000313" key="2">
    <source>
        <dbReference type="EMBL" id="KAL0155678.1"/>
    </source>
</evidence>
<dbReference type="AlphaFoldDB" id="A0ABD0N0E9"/>
<feature type="non-terminal residue" evidence="2">
    <location>
        <position position="49"/>
    </location>
</feature>
<feature type="region of interest" description="Disordered" evidence="1">
    <location>
        <begin position="1"/>
        <end position="49"/>
    </location>
</feature>
<organism evidence="2 3">
    <name type="scientific">Cirrhinus mrigala</name>
    <name type="common">Mrigala</name>
    <dbReference type="NCBI Taxonomy" id="683832"/>
    <lineage>
        <taxon>Eukaryota</taxon>
        <taxon>Metazoa</taxon>
        <taxon>Chordata</taxon>
        <taxon>Craniata</taxon>
        <taxon>Vertebrata</taxon>
        <taxon>Euteleostomi</taxon>
        <taxon>Actinopterygii</taxon>
        <taxon>Neopterygii</taxon>
        <taxon>Teleostei</taxon>
        <taxon>Ostariophysi</taxon>
        <taxon>Cypriniformes</taxon>
        <taxon>Cyprinidae</taxon>
        <taxon>Labeoninae</taxon>
        <taxon>Labeonini</taxon>
        <taxon>Cirrhinus</taxon>
    </lineage>
</organism>
<sequence length="49" mass="5466">AFRGTNGQGNHDNLCDPYSDPRLRNSSMTLEEKSRTMSTSGSFRDGLEE</sequence>
<evidence type="ECO:0000256" key="1">
    <source>
        <dbReference type="SAM" id="MobiDB-lite"/>
    </source>
</evidence>